<accession>A0A482TA05</accession>
<protein>
    <submittedName>
        <fullName evidence="1">Uncharacterized protein</fullName>
    </submittedName>
</protein>
<dbReference type="EMBL" id="RZHH01000002">
    <property type="protein sequence ID" value="RYJ13552.1"/>
    <property type="molecule type" value="Genomic_DNA"/>
</dbReference>
<proteinExistence type="predicted"/>
<evidence type="ECO:0000313" key="2">
    <source>
        <dbReference type="Proteomes" id="UP000294028"/>
    </source>
</evidence>
<reference evidence="1 2" key="1">
    <citation type="submission" date="2018-12" db="EMBL/GenBank/DDBJ databases">
        <title>Genome analysis provides insights into bioremediation potentialities of Halogeometricum borinquense strain N11.</title>
        <authorList>
            <person name="Najjari A."/>
            <person name="Youssef N."/>
            <person name="Fhoula I."/>
            <person name="Ben Dhia O."/>
            <person name="Mahjoubi M."/>
            <person name="Ouzari H.I."/>
            <person name="Cherif A."/>
        </authorList>
    </citation>
    <scope>NUCLEOTIDE SEQUENCE [LARGE SCALE GENOMIC DNA]</scope>
    <source>
        <strain evidence="1 2">N11</strain>
    </source>
</reference>
<comment type="caution">
    <text evidence="1">The sequence shown here is derived from an EMBL/GenBank/DDBJ whole genome shotgun (WGS) entry which is preliminary data.</text>
</comment>
<sequence length="109" mass="11998">MVLDSGVKTPDSLHIDLTTAIERALSLEKWVSSSRERVASETFIRRRTEFDSVAGFCAACPGDDDTIGAVQRLSADERDSFVARTTDFETWAEMKQGAAAEDLVTLQNI</sequence>
<name>A0A482TA05_9EURY</name>
<dbReference type="AlphaFoldDB" id="A0A482TA05"/>
<dbReference type="Proteomes" id="UP000294028">
    <property type="component" value="Unassembled WGS sequence"/>
</dbReference>
<organism evidence="1 2">
    <name type="scientific">Halogeometricum borinquense</name>
    <dbReference type="NCBI Taxonomy" id="60847"/>
    <lineage>
        <taxon>Archaea</taxon>
        <taxon>Methanobacteriati</taxon>
        <taxon>Methanobacteriota</taxon>
        <taxon>Stenosarchaea group</taxon>
        <taxon>Halobacteria</taxon>
        <taxon>Halobacteriales</taxon>
        <taxon>Haloferacaceae</taxon>
        <taxon>Halogeometricum</taxon>
    </lineage>
</organism>
<dbReference type="RefSeq" id="WP_129783971.1">
    <property type="nucleotide sequence ID" value="NZ_RZHH01000002.1"/>
</dbReference>
<gene>
    <name evidence="1" type="ORF">ELS19_05975</name>
</gene>
<evidence type="ECO:0000313" key="1">
    <source>
        <dbReference type="EMBL" id="RYJ13552.1"/>
    </source>
</evidence>